<dbReference type="GO" id="GO:0005739">
    <property type="term" value="C:mitochondrion"/>
    <property type="evidence" value="ECO:0007669"/>
    <property type="project" value="TreeGrafter"/>
</dbReference>
<sequence length="168" mass="19554">GEGGESQIADAAHVARELNRLHPEKYRILTQTKVDWVDVGNDEGRDFYKIMQQPMICTNTDGDITRINLSIPQRDSFFSQINVNQVAEWYDAMKTFHNMVYDPAYCIYFKMFPGSILTFDNLRIVHGRTGYENGLGERHVQGCYVDWDEVRSMRRVLEAKYGNFEENL</sequence>
<dbReference type="InterPro" id="IPR050411">
    <property type="entry name" value="AlphaKG_dependent_hydroxylases"/>
</dbReference>
<evidence type="ECO:0000313" key="4">
    <source>
        <dbReference type="Proteomes" id="UP001497623"/>
    </source>
</evidence>
<dbReference type="Pfam" id="PF02668">
    <property type="entry name" value="TauD"/>
    <property type="match status" value="1"/>
</dbReference>
<feature type="domain" description="TauD/TfdA-like" evidence="2">
    <location>
        <begin position="2"/>
        <end position="144"/>
    </location>
</feature>
<dbReference type="InterPro" id="IPR042098">
    <property type="entry name" value="TauD-like_sf"/>
</dbReference>
<evidence type="ECO:0000313" key="3">
    <source>
        <dbReference type="EMBL" id="CAL4118670.1"/>
    </source>
</evidence>
<keyword evidence="4" id="KW-1185">Reference proteome</keyword>
<protein>
    <recommendedName>
        <fullName evidence="2">TauD/TfdA-like domain-containing protein</fullName>
    </recommendedName>
</protein>
<organism evidence="3 4">
    <name type="scientific">Meganyctiphanes norvegica</name>
    <name type="common">Northern krill</name>
    <name type="synonym">Thysanopoda norvegica</name>
    <dbReference type="NCBI Taxonomy" id="48144"/>
    <lineage>
        <taxon>Eukaryota</taxon>
        <taxon>Metazoa</taxon>
        <taxon>Ecdysozoa</taxon>
        <taxon>Arthropoda</taxon>
        <taxon>Crustacea</taxon>
        <taxon>Multicrustacea</taxon>
        <taxon>Malacostraca</taxon>
        <taxon>Eumalacostraca</taxon>
        <taxon>Eucarida</taxon>
        <taxon>Euphausiacea</taxon>
        <taxon>Euphausiidae</taxon>
        <taxon>Meganyctiphanes</taxon>
    </lineage>
</organism>
<comment type="caution">
    <text evidence="3">The sequence shown here is derived from an EMBL/GenBank/DDBJ whole genome shotgun (WGS) entry which is preliminary data.</text>
</comment>
<dbReference type="AlphaFoldDB" id="A0AAV2R6N4"/>
<dbReference type="EMBL" id="CAXKWB010017360">
    <property type="protein sequence ID" value="CAL4118670.1"/>
    <property type="molecule type" value="Genomic_DNA"/>
</dbReference>
<dbReference type="PANTHER" id="PTHR10696:SF33">
    <property type="entry name" value="GAMMA-BUTYROBETAINE DIOXYGENASE"/>
    <property type="match status" value="1"/>
</dbReference>
<evidence type="ECO:0000259" key="2">
    <source>
        <dbReference type="Pfam" id="PF02668"/>
    </source>
</evidence>
<dbReference type="PANTHER" id="PTHR10696">
    <property type="entry name" value="GAMMA-BUTYROBETAINE HYDROXYLASE-RELATED"/>
    <property type="match status" value="1"/>
</dbReference>
<accession>A0AAV2R6N4</accession>
<feature type="non-terminal residue" evidence="3">
    <location>
        <position position="1"/>
    </location>
</feature>
<name>A0AAV2R6N4_MEGNR</name>
<evidence type="ECO:0000256" key="1">
    <source>
        <dbReference type="ARBA" id="ARBA00023002"/>
    </source>
</evidence>
<keyword evidence="1" id="KW-0560">Oxidoreductase</keyword>
<dbReference type="Proteomes" id="UP001497623">
    <property type="component" value="Unassembled WGS sequence"/>
</dbReference>
<dbReference type="GO" id="GO:0045329">
    <property type="term" value="P:carnitine biosynthetic process"/>
    <property type="evidence" value="ECO:0007669"/>
    <property type="project" value="TreeGrafter"/>
</dbReference>
<proteinExistence type="predicted"/>
<dbReference type="SUPFAM" id="SSF51197">
    <property type="entry name" value="Clavaminate synthase-like"/>
    <property type="match status" value="1"/>
</dbReference>
<gene>
    <name evidence="3" type="ORF">MNOR_LOCUS21504</name>
</gene>
<dbReference type="GO" id="GO:0016491">
    <property type="term" value="F:oxidoreductase activity"/>
    <property type="evidence" value="ECO:0007669"/>
    <property type="project" value="UniProtKB-KW"/>
</dbReference>
<reference evidence="3 4" key="1">
    <citation type="submission" date="2024-05" db="EMBL/GenBank/DDBJ databases">
        <authorList>
            <person name="Wallberg A."/>
        </authorList>
    </citation>
    <scope>NUCLEOTIDE SEQUENCE [LARGE SCALE GENOMIC DNA]</scope>
</reference>
<dbReference type="Gene3D" id="3.60.130.10">
    <property type="entry name" value="Clavaminate synthase-like"/>
    <property type="match status" value="1"/>
</dbReference>
<dbReference type="InterPro" id="IPR003819">
    <property type="entry name" value="TauD/TfdA-like"/>
</dbReference>